<keyword evidence="3 4" id="KW-0378">Hydrolase</keyword>
<keyword evidence="1" id="KW-0963">Cytoplasm</keyword>
<dbReference type="PANTHER" id="PTHR34137:SF1">
    <property type="entry name" value="EXODEOXYRIBONUCLEASE 7 SMALL SUBUNIT"/>
    <property type="match status" value="1"/>
</dbReference>
<dbReference type="SUPFAM" id="SSF116842">
    <property type="entry name" value="XseB-like"/>
    <property type="match status" value="1"/>
</dbReference>
<evidence type="ECO:0000313" key="4">
    <source>
        <dbReference type="EMBL" id="MPM73206.1"/>
    </source>
</evidence>
<dbReference type="AlphaFoldDB" id="A0A645C5Z1"/>
<keyword evidence="2" id="KW-0540">Nuclease</keyword>
<dbReference type="GO" id="GO:0008855">
    <property type="term" value="F:exodeoxyribonuclease VII activity"/>
    <property type="evidence" value="ECO:0007669"/>
    <property type="project" value="UniProtKB-EC"/>
</dbReference>
<organism evidence="4">
    <name type="scientific">bioreactor metagenome</name>
    <dbReference type="NCBI Taxonomy" id="1076179"/>
    <lineage>
        <taxon>unclassified sequences</taxon>
        <taxon>metagenomes</taxon>
        <taxon>ecological metagenomes</taxon>
    </lineage>
</organism>
<dbReference type="GO" id="GO:0006308">
    <property type="term" value="P:DNA catabolic process"/>
    <property type="evidence" value="ECO:0007669"/>
    <property type="project" value="InterPro"/>
</dbReference>
<dbReference type="NCBIfam" id="TIGR01280">
    <property type="entry name" value="xseB"/>
    <property type="match status" value="1"/>
</dbReference>
<dbReference type="InterPro" id="IPR003761">
    <property type="entry name" value="Exonuc_VII_S"/>
</dbReference>
<proteinExistence type="inferred from homology"/>
<dbReference type="InterPro" id="IPR037004">
    <property type="entry name" value="Exonuc_VII_ssu_sf"/>
</dbReference>
<evidence type="ECO:0000256" key="2">
    <source>
        <dbReference type="ARBA" id="ARBA00022722"/>
    </source>
</evidence>
<comment type="caution">
    <text evidence="4">The sequence shown here is derived from an EMBL/GenBank/DDBJ whole genome shotgun (WGS) entry which is preliminary data.</text>
</comment>
<dbReference type="GO" id="GO:0005829">
    <property type="term" value="C:cytosol"/>
    <property type="evidence" value="ECO:0007669"/>
    <property type="project" value="TreeGrafter"/>
</dbReference>
<gene>
    <name evidence="4" type="primary">xseB_24</name>
    <name evidence="4" type="ORF">SDC9_120182</name>
</gene>
<dbReference type="HAMAP" id="MF_00337">
    <property type="entry name" value="Exonuc_7_S"/>
    <property type="match status" value="1"/>
</dbReference>
<sequence>MNFVEKMTELEKILKDLEGDSLSLDLALTEYERGIALVRECRAYLAEAQQKISMLSQEGEELPLAAAAKAEGAKSDE</sequence>
<dbReference type="PANTHER" id="PTHR34137">
    <property type="entry name" value="EXODEOXYRIBONUCLEASE 7 SMALL SUBUNIT"/>
    <property type="match status" value="1"/>
</dbReference>
<dbReference type="GO" id="GO:0009318">
    <property type="term" value="C:exodeoxyribonuclease VII complex"/>
    <property type="evidence" value="ECO:0007669"/>
    <property type="project" value="InterPro"/>
</dbReference>
<dbReference type="Gene3D" id="1.10.287.1040">
    <property type="entry name" value="Exonuclease VII, small subunit"/>
    <property type="match status" value="1"/>
</dbReference>
<evidence type="ECO:0000256" key="1">
    <source>
        <dbReference type="ARBA" id="ARBA00022490"/>
    </source>
</evidence>
<accession>A0A645C5Z1</accession>
<dbReference type="EC" id="3.1.11.6" evidence="4"/>
<name>A0A645C5Z1_9ZZZZ</name>
<reference evidence="4" key="1">
    <citation type="submission" date="2019-08" db="EMBL/GenBank/DDBJ databases">
        <authorList>
            <person name="Kucharzyk K."/>
            <person name="Murdoch R.W."/>
            <person name="Higgins S."/>
            <person name="Loffler F."/>
        </authorList>
    </citation>
    <scope>NUCLEOTIDE SEQUENCE</scope>
</reference>
<protein>
    <submittedName>
        <fullName evidence="4">Exodeoxyribonuclease 7 small subunit</fullName>
        <ecNumber evidence="4">3.1.11.6</ecNumber>
    </submittedName>
</protein>
<dbReference type="Pfam" id="PF02609">
    <property type="entry name" value="Exonuc_VII_S"/>
    <property type="match status" value="1"/>
</dbReference>
<dbReference type="EMBL" id="VSSQ01025212">
    <property type="protein sequence ID" value="MPM73206.1"/>
    <property type="molecule type" value="Genomic_DNA"/>
</dbReference>
<evidence type="ECO:0000256" key="3">
    <source>
        <dbReference type="ARBA" id="ARBA00022801"/>
    </source>
</evidence>